<protein>
    <submittedName>
        <fullName evidence="3">Uncharacterized protein</fullName>
    </submittedName>
</protein>
<keyword evidence="4" id="KW-1185">Reference proteome</keyword>
<dbReference type="KEGG" id="pbp:STSP1_01978"/>
<gene>
    <name evidence="3" type="ORF">STSP1_01978</name>
</gene>
<dbReference type="RefSeq" id="WP_085756200.1">
    <property type="nucleotide sequence ID" value="NZ_CP021023.1"/>
</dbReference>
<feature type="transmembrane region" description="Helical" evidence="2">
    <location>
        <begin position="76"/>
        <end position="98"/>
    </location>
</feature>
<dbReference type="EMBL" id="CP021023">
    <property type="protein sequence ID" value="ARN57566.1"/>
    <property type="molecule type" value="Genomic_DNA"/>
</dbReference>
<name>A0A1W6LP94_9BACT</name>
<feature type="transmembrane region" description="Helical" evidence="2">
    <location>
        <begin position="20"/>
        <end position="37"/>
    </location>
</feature>
<keyword evidence="2" id="KW-0472">Membrane</keyword>
<evidence type="ECO:0000256" key="1">
    <source>
        <dbReference type="SAM" id="MobiDB-lite"/>
    </source>
</evidence>
<evidence type="ECO:0000313" key="3">
    <source>
        <dbReference type="EMBL" id="ARN57566.1"/>
    </source>
</evidence>
<keyword evidence="2" id="KW-0812">Transmembrane</keyword>
<keyword evidence="2" id="KW-1133">Transmembrane helix</keyword>
<accession>A0A1W6LP94</accession>
<feature type="region of interest" description="Disordered" evidence="1">
    <location>
        <begin position="111"/>
        <end position="158"/>
    </location>
</feature>
<dbReference type="STRING" id="1941349.STSP1_01978"/>
<feature type="transmembrane region" description="Helical" evidence="2">
    <location>
        <begin position="43"/>
        <end position="64"/>
    </location>
</feature>
<reference evidence="4" key="1">
    <citation type="submission" date="2017-04" db="EMBL/GenBank/DDBJ databases">
        <title>Comparative genomics and description of representatives of a novel lineage of planctomycetes thriving in anoxic sediments.</title>
        <authorList>
            <person name="Spring S."/>
            <person name="Bunk B."/>
            <person name="Sproer C."/>
        </authorList>
    </citation>
    <scope>NUCLEOTIDE SEQUENCE [LARGE SCALE GENOMIC DNA]</scope>
    <source>
        <strain evidence="4">ST-PulAB-D4</strain>
    </source>
</reference>
<feature type="transmembrane region" description="Helical" evidence="2">
    <location>
        <begin position="170"/>
        <end position="187"/>
    </location>
</feature>
<feature type="transmembrane region" description="Helical" evidence="2">
    <location>
        <begin position="223"/>
        <end position="244"/>
    </location>
</feature>
<organism evidence="3 4">
    <name type="scientific">Sedimentisphaera salicampi</name>
    <dbReference type="NCBI Taxonomy" id="1941349"/>
    <lineage>
        <taxon>Bacteria</taxon>
        <taxon>Pseudomonadati</taxon>
        <taxon>Planctomycetota</taxon>
        <taxon>Phycisphaerae</taxon>
        <taxon>Sedimentisphaerales</taxon>
        <taxon>Sedimentisphaeraceae</taxon>
        <taxon>Sedimentisphaera</taxon>
    </lineage>
</organism>
<dbReference type="Proteomes" id="UP000193334">
    <property type="component" value="Chromosome"/>
</dbReference>
<evidence type="ECO:0000256" key="2">
    <source>
        <dbReference type="SAM" id="Phobius"/>
    </source>
</evidence>
<evidence type="ECO:0000313" key="4">
    <source>
        <dbReference type="Proteomes" id="UP000193334"/>
    </source>
</evidence>
<feature type="compositionally biased region" description="Basic and acidic residues" evidence="1">
    <location>
        <begin position="125"/>
        <end position="155"/>
    </location>
</feature>
<proteinExistence type="predicted"/>
<feature type="transmembrane region" description="Helical" evidence="2">
    <location>
        <begin position="194"/>
        <end position="211"/>
    </location>
</feature>
<dbReference type="AlphaFoldDB" id="A0A1W6LP94"/>
<sequence length="264" mass="29042">MRKKINDTLKELLKHSPYTFGGAAIGLLCMILFNKIFPDSGHGLFKVFHPGHIILSAWATTLLFKSKTFRASFWKVFLAGYIGSIGIATLSDSVIPFMGEEVMGISVPVHGHEHHQEGSGQDAHQNAHNEHEHNIAEKSRNHSEDADHSAHTEHNHKSKGVHIGFIEEPLLVNGSAIFGIILGFLSHSASRIPHFVHVLISIWASTAHIMMNTAKELTLLNYGGILIVLFAAVLVPCCLSDIIFPTLAAKYTGKDPSELSHHHH</sequence>